<dbReference type="Proteomes" id="UP000770661">
    <property type="component" value="Unassembled WGS sequence"/>
</dbReference>
<proteinExistence type="predicted"/>
<organism evidence="2 3">
    <name type="scientific">Chionoecetes opilio</name>
    <name type="common">Atlantic snow crab</name>
    <name type="synonym">Cancer opilio</name>
    <dbReference type="NCBI Taxonomy" id="41210"/>
    <lineage>
        <taxon>Eukaryota</taxon>
        <taxon>Metazoa</taxon>
        <taxon>Ecdysozoa</taxon>
        <taxon>Arthropoda</taxon>
        <taxon>Crustacea</taxon>
        <taxon>Multicrustacea</taxon>
        <taxon>Malacostraca</taxon>
        <taxon>Eumalacostraca</taxon>
        <taxon>Eucarida</taxon>
        <taxon>Decapoda</taxon>
        <taxon>Pleocyemata</taxon>
        <taxon>Brachyura</taxon>
        <taxon>Eubrachyura</taxon>
        <taxon>Majoidea</taxon>
        <taxon>Majidae</taxon>
        <taxon>Chionoecetes</taxon>
    </lineage>
</organism>
<dbReference type="AlphaFoldDB" id="A0A8J4Y9P9"/>
<evidence type="ECO:0000313" key="2">
    <source>
        <dbReference type="EMBL" id="KAG0723998.1"/>
    </source>
</evidence>
<feature type="compositionally biased region" description="Basic residues" evidence="1">
    <location>
        <begin position="1"/>
        <end position="10"/>
    </location>
</feature>
<evidence type="ECO:0000313" key="3">
    <source>
        <dbReference type="Proteomes" id="UP000770661"/>
    </source>
</evidence>
<protein>
    <submittedName>
        <fullName evidence="2">Uncharacterized protein</fullName>
    </submittedName>
</protein>
<dbReference type="EMBL" id="JACEEZ010007512">
    <property type="protein sequence ID" value="KAG0723998.1"/>
    <property type="molecule type" value="Genomic_DNA"/>
</dbReference>
<comment type="caution">
    <text evidence="2">The sequence shown here is derived from an EMBL/GenBank/DDBJ whole genome shotgun (WGS) entry which is preliminary data.</text>
</comment>
<name>A0A8J4Y9P9_CHIOP</name>
<feature type="region of interest" description="Disordered" evidence="1">
    <location>
        <begin position="1"/>
        <end position="84"/>
    </location>
</feature>
<evidence type="ECO:0000256" key="1">
    <source>
        <dbReference type="SAM" id="MobiDB-lite"/>
    </source>
</evidence>
<sequence length="161" mass="17332">MEKTPLKLKLKLGGSGPATPEQQKGCSPAHPTIISNMADDDAGQPTLGLASDDDGEEEEQVEEVQGSSRGPHRPTDNTKKGEEISAIMILLPAAATRRRTDSTNCHNEGCFATSSTRISSCSSENLEAMMTQTLLPIQMFVCDCDYIHPPAVRLFGANDDR</sequence>
<feature type="compositionally biased region" description="Acidic residues" evidence="1">
    <location>
        <begin position="51"/>
        <end position="62"/>
    </location>
</feature>
<accession>A0A8J4Y9P9</accession>
<gene>
    <name evidence="2" type="ORF">GWK47_041534</name>
</gene>
<feature type="compositionally biased region" description="Basic and acidic residues" evidence="1">
    <location>
        <begin position="73"/>
        <end position="83"/>
    </location>
</feature>
<keyword evidence="3" id="KW-1185">Reference proteome</keyword>
<reference evidence="2" key="1">
    <citation type="submission" date="2020-07" db="EMBL/GenBank/DDBJ databases">
        <title>The High-quality genome of the commercially important snow crab, Chionoecetes opilio.</title>
        <authorList>
            <person name="Jeong J.-H."/>
            <person name="Ryu S."/>
        </authorList>
    </citation>
    <scope>NUCLEOTIDE SEQUENCE</scope>
    <source>
        <strain evidence="2">MADBK_172401_WGS</strain>
        <tissue evidence="2">Digestive gland</tissue>
    </source>
</reference>